<keyword evidence="3" id="KW-0732">Signal</keyword>
<evidence type="ECO:0000313" key="6">
    <source>
        <dbReference type="Proteomes" id="UP000664332"/>
    </source>
</evidence>
<feature type="compositionally biased region" description="Low complexity" evidence="1">
    <location>
        <begin position="776"/>
        <end position="788"/>
    </location>
</feature>
<keyword evidence="2" id="KW-0472">Membrane</keyword>
<protein>
    <submittedName>
        <fullName evidence="5">HtaA domain-containing protein</fullName>
    </submittedName>
</protein>
<evidence type="ECO:0000259" key="4">
    <source>
        <dbReference type="Pfam" id="PF04213"/>
    </source>
</evidence>
<sequence>MSPKRFSLAHRAVTAACTVSLMFAGTQIPAAQADESSQLGLIPRAGQQQNYPQGTPALRWSIKESFVRYVGGKVSHAFSGLEVEHNDVTDSDVLYWPLKTVSTGADGVITANYAGTVNFQKYCEDAANPKRGDCLMDLTIMDPTIVFNPETMTGSLWVTVHNFVPEKMVTGAPGTWVGPVKEKFADLTGDSVAYNNTDGVATVTGLRAALTEFGATQMLAYSPGQVIDSPAFSFPATDFRLGEQTGYTVVPVLHEDLQYHGGTNLWNRSNGTVLITGTRHEPTADGTVITGWAAIVDSDGDIVAEPHDYPVLGGKDLVAFSTATDTLYFVGDDQCTVYKTPVTDAGIGEPEKIAGPVGTCAEELFGDGEAVVTIGVDNTTGMIGVIRRSAATDDGTKTVSWTLTQHPVDGSAATTVPLPSGDKLYGTFAEGEYYDATYGDVYYPNTQSLRGLGDGTWLSVFDRTVNAGGRTTGGVPVHITPGQATTAAVVDAMRDQFYDKSHSYRFTAVGSGKVVVYNGQFASNYSNTAEDKKARRVGVYSYTNGTFSREHLTYLPLAWTSLSSIEPVGDSFFVVGAGENTAHAGMFSADLTPPADENTVKLQFMKNLNNTAQHSAVAVDGGYMILGQRETDTEKIVLNVVKQPTGDNAPDPQVEPVKLGDAPVIVNPDKGLVFYPPVGDNGDTVIAVPGQTLSFTPKVTVNGNPLPAGAVFTLGEKAPAGVTIEAGTGTIRYAVTKPGEVIIPVKVSVGGDSAVYVYSFTAAAPAENTGPTDSNTGQQDTGDGAGTQKPETKTGSATPPSVNSSGTDGLPEWTTTGDMGALTGIIASLGLAAVYLSIVHWALHFGPLRMLLMPHLTQAR</sequence>
<reference evidence="5" key="1">
    <citation type="submission" date="2021-03" db="EMBL/GenBank/DDBJ databases">
        <authorList>
            <person name="Sun Q."/>
        </authorList>
    </citation>
    <scope>NUCLEOTIDE SEQUENCE</scope>
    <source>
        <strain evidence="5">CCM 8862</strain>
    </source>
</reference>
<keyword evidence="6" id="KW-1185">Reference proteome</keyword>
<evidence type="ECO:0000256" key="2">
    <source>
        <dbReference type="SAM" id="Phobius"/>
    </source>
</evidence>
<accession>A0A939IUJ2</accession>
<feature type="signal peptide" evidence="3">
    <location>
        <begin position="1"/>
        <end position="33"/>
    </location>
</feature>
<organism evidence="5 6">
    <name type="scientific">Corynebacterium mendelii</name>
    <dbReference type="NCBI Taxonomy" id="2765362"/>
    <lineage>
        <taxon>Bacteria</taxon>
        <taxon>Bacillati</taxon>
        <taxon>Actinomycetota</taxon>
        <taxon>Actinomycetes</taxon>
        <taxon>Mycobacteriales</taxon>
        <taxon>Corynebacteriaceae</taxon>
        <taxon>Corynebacterium</taxon>
    </lineage>
</organism>
<evidence type="ECO:0000256" key="3">
    <source>
        <dbReference type="SAM" id="SignalP"/>
    </source>
</evidence>
<gene>
    <name evidence="5" type="ORF">JZY06_01190</name>
</gene>
<evidence type="ECO:0000256" key="1">
    <source>
        <dbReference type="SAM" id="MobiDB-lite"/>
    </source>
</evidence>
<dbReference type="InterPro" id="IPR007331">
    <property type="entry name" value="Htaa"/>
</dbReference>
<feature type="chain" id="PRO_5036968605" evidence="3">
    <location>
        <begin position="34"/>
        <end position="860"/>
    </location>
</feature>
<feature type="compositionally biased region" description="Polar residues" evidence="1">
    <location>
        <begin position="793"/>
        <end position="814"/>
    </location>
</feature>
<feature type="transmembrane region" description="Helical" evidence="2">
    <location>
        <begin position="819"/>
        <end position="843"/>
    </location>
</feature>
<keyword evidence="2" id="KW-1133">Transmembrane helix</keyword>
<keyword evidence="2" id="KW-0812">Transmembrane</keyword>
<dbReference type="Pfam" id="PF04213">
    <property type="entry name" value="HtaA"/>
    <property type="match status" value="1"/>
</dbReference>
<dbReference type="EMBL" id="JAFLEQ010000003">
    <property type="protein sequence ID" value="MBN9643251.1"/>
    <property type="molecule type" value="Genomic_DNA"/>
</dbReference>
<feature type="region of interest" description="Disordered" evidence="1">
    <location>
        <begin position="766"/>
        <end position="814"/>
    </location>
</feature>
<dbReference type="RefSeq" id="WP_207117715.1">
    <property type="nucleotide sequence ID" value="NZ_JAFLEQ010000003.1"/>
</dbReference>
<comment type="caution">
    <text evidence="5">The sequence shown here is derived from an EMBL/GenBank/DDBJ whole genome shotgun (WGS) entry which is preliminary data.</text>
</comment>
<evidence type="ECO:0000313" key="5">
    <source>
        <dbReference type="EMBL" id="MBN9643251.1"/>
    </source>
</evidence>
<name>A0A939IUJ2_9CORY</name>
<dbReference type="Proteomes" id="UP000664332">
    <property type="component" value="Unassembled WGS sequence"/>
</dbReference>
<dbReference type="AlphaFoldDB" id="A0A939IUJ2"/>
<feature type="domain" description="Htaa" evidence="4">
    <location>
        <begin position="57"/>
        <end position="232"/>
    </location>
</feature>
<proteinExistence type="predicted"/>